<dbReference type="Pfam" id="PF17963">
    <property type="entry name" value="Big_9"/>
    <property type="match status" value="1"/>
</dbReference>
<feature type="chain" id="PRO_5045092605" evidence="2">
    <location>
        <begin position="25"/>
        <end position="700"/>
    </location>
</feature>
<organism evidence="3 4">
    <name type="scientific">Mycobacterium pinniadriaticum</name>
    <dbReference type="NCBI Taxonomy" id="2994102"/>
    <lineage>
        <taxon>Bacteria</taxon>
        <taxon>Bacillati</taxon>
        <taxon>Actinomycetota</taxon>
        <taxon>Actinomycetes</taxon>
        <taxon>Mycobacteriales</taxon>
        <taxon>Mycobacteriaceae</taxon>
        <taxon>Mycobacterium</taxon>
    </lineage>
</organism>
<accession>A0ABT3SG82</accession>
<comment type="caution">
    <text evidence="3">The sequence shown here is derived from an EMBL/GenBank/DDBJ whole genome shotgun (WGS) entry which is preliminary data.</text>
</comment>
<feature type="region of interest" description="Disordered" evidence="1">
    <location>
        <begin position="28"/>
        <end position="177"/>
    </location>
</feature>
<evidence type="ECO:0000313" key="4">
    <source>
        <dbReference type="Proteomes" id="UP001300745"/>
    </source>
</evidence>
<dbReference type="SUPFAM" id="SSF56973">
    <property type="entry name" value="Aerolisin/ETX pore-forming domain"/>
    <property type="match status" value="1"/>
</dbReference>
<feature type="compositionally biased region" description="Low complexity" evidence="1">
    <location>
        <begin position="28"/>
        <end position="67"/>
    </location>
</feature>
<protein>
    <submittedName>
        <fullName evidence="3">Ig-like domain-containing protein</fullName>
    </submittedName>
</protein>
<evidence type="ECO:0000313" key="3">
    <source>
        <dbReference type="EMBL" id="MCX2938521.1"/>
    </source>
</evidence>
<feature type="compositionally biased region" description="Low complexity" evidence="1">
    <location>
        <begin position="153"/>
        <end position="169"/>
    </location>
</feature>
<feature type="compositionally biased region" description="Polar residues" evidence="1">
    <location>
        <begin position="79"/>
        <end position="88"/>
    </location>
</feature>
<keyword evidence="4" id="KW-1185">Reference proteome</keyword>
<dbReference type="Proteomes" id="UP001300745">
    <property type="component" value="Unassembled WGS sequence"/>
</dbReference>
<dbReference type="EMBL" id="JAPJDO010000015">
    <property type="protein sequence ID" value="MCX2938521.1"/>
    <property type="molecule type" value="Genomic_DNA"/>
</dbReference>
<feature type="signal peptide" evidence="2">
    <location>
        <begin position="1"/>
        <end position="24"/>
    </location>
</feature>
<evidence type="ECO:0000256" key="1">
    <source>
        <dbReference type="SAM" id="MobiDB-lite"/>
    </source>
</evidence>
<keyword evidence="2" id="KW-0732">Signal</keyword>
<evidence type="ECO:0000256" key="2">
    <source>
        <dbReference type="SAM" id="SignalP"/>
    </source>
</evidence>
<name>A0ABT3SG82_9MYCO</name>
<proteinExistence type="predicted"/>
<dbReference type="RefSeq" id="WP_265998265.1">
    <property type="nucleotide sequence ID" value="NZ_JAPJDN010000015.1"/>
</dbReference>
<reference evidence="3 4" key="1">
    <citation type="submission" date="2022-11" db="EMBL/GenBank/DDBJ databases">
        <title>Mycobacterium sp. nov.</title>
        <authorList>
            <person name="Papic B."/>
            <person name="Spicic S."/>
            <person name="Duvnjak S."/>
        </authorList>
    </citation>
    <scope>NUCLEOTIDE SEQUENCE [LARGE SCALE GENOMIC DNA]</scope>
    <source>
        <strain evidence="3 4">CVI_P4</strain>
    </source>
</reference>
<sequence>MSSTRYGARAGAATFALGLGIAMANGGVAVASPSDSGSAAGSSSSAGAKNSGTGSSSRARAAHASTAGSGGHAGANPKTAATSDSGVTAVTEPSDAVSVTPEAIEPAEADGGAPGTAHHGKGLASSRVHSRDSADPVVAVAVTEEPGSDGTDDASAAADATDVDTTSVTPERDAGVAPAGAVTIADSAADTAASVTPAATITTSPMVKALQSAATTLFDWTKLPTGENPLSLLFAGAVEFMRRTFFNQTPTATPVQYAQLEDGDVVGTLGASDPEGGKLVYSLAQAPNPTYGTVEIDEEGNYFFTPSAAYAVNGGTTSFVVEVREPGFHINLLNPFAHNRIYVPVTVSLTPVEGAEDLQSTRGFTVYNFSSGTVTFTGFKDDQAEGIESGPTIGTQIGIGESVHWEIDVPTLIDNDVYPTFTAGGESWTAYLVSHNWTGVGTTWCDASGASCNADQEHLTVYLLAAPNTVVPLPVSSTEQQKEVLEGLCHDGSVATCSFTPTSQTETWTDWKFLGSKITNDSDTEDEYDITREIINTYSDSVKLSAKAKASIAKIVDIEISAEYGHTWTESYKWSETVKGKIPPHSSISYVERTPTYSVQGDFTLHVGNTTWQLTGVTLTSADSSGDRQPEVKKVLGSISDDGSSTLESYLAQGHELGDLFDDPVLSDGDVSNFELTPLAAGDDGYDGWALYGPWDTTVL</sequence>
<gene>
    <name evidence="3" type="ORF">ORI27_17615</name>
</gene>